<gene>
    <name evidence="1" type="ordered locus">Pcal_0755</name>
</gene>
<dbReference type="AlphaFoldDB" id="A3MU64"/>
<dbReference type="Proteomes" id="UP000001431">
    <property type="component" value="Chromosome"/>
</dbReference>
<dbReference type="EMBL" id="CP000561">
    <property type="protein sequence ID" value="ABO08181.1"/>
    <property type="molecule type" value="Genomic_DNA"/>
</dbReference>
<reference evidence="1" key="1">
    <citation type="submission" date="2007-02" db="EMBL/GenBank/DDBJ databases">
        <title>Complete sequence of Pyrobaculum calidifontis JCM 11548.</title>
        <authorList>
            <consortium name="US DOE Joint Genome Institute"/>
            <person name="Copeland A."/>
            <person name="Lucas S."/>
            <person name="Lapidus A."/>
            <person name="Barry K."/>
            <person name="Glavina del Rio T."/>
            <person name="Dalin E."/>
            <person name="Tice H."/>
            <person name="Pitluck S."/>
            <person name="Chain P."/>
            <person name="Malfatti S."/>
            <person name="Shin M."/>
            <person name="Vergez L."/>
            <person name="Schmutz J."/>
            <person name="Larimer F."/>
            <person name="Land M."/>
            <person name="Hauser L."/>
            <person name="Kyrpides N."/>
            <person name="Mikhailova N."/>
            <person name="Cozen A.E."/>
            <person name="Fitz-Gibbon S.T."/>
            <person name="House C.H."/>
            <person name="Saltikov C."/>
            <person name="Lowe T.M."/>
            <person name="Richardson P."/>
        </authorList>
    </citation>
    <scope>NUCLEOTIDE SEQUENCE [LARGE SCALE GENOMIC DNA]</scope>
    <source>
        <strain evidence="1">JCM 11548</strain>
    </source>
</reference>
<organism evidence="1 2">
    <name type="scientific">Pyrobaculum calidifontis (strain DSM 21063 / JCM 11548 / VA1)</name>
    <dbReference type="NCBI Taxonomy" id="410359"/>
    <lineage>
        <taxon>Archaea</taxon>
        <taxon>Thermoproteota</taxon>
        <taxon>Thermoprotei</taxon>
        <taxon>Thermoproteales</taxon>
        <taxon>Thermoproteaceae</taxon>
        <taxon>Pyrobaculum</taxon>
    </lineage>
</organism>
<name>A3MU64_PYRCJ</name>
<dbReference type="KEGG" id="pcl:Pcal_0755"/>
<evidence type="ECO:0000313" key="1">
    <source>
        <dbReference type="EMBL" id="ABO08181.1"/>
    </source>
</evidence>
<dbReference type="RefSeq" id="WP_011849439.1">
    <property type="nucleotide sequence ID" value="NC_009073.1"/>
</dbReference>
<keyword evidence="2" id="KW-1185">Reference proteome</keyword>
<accession>A3MU64</accession>
<evidence type="ECO:0000313" key="2">
    <source>
        <dbReference type="Proteomes" id="UP000001431"/>
    </source>
</evidence>
<protein>
    <submittedName>
        <fullName evidence="1">Uncharacterized protein</fullName>
    </submittedName>
</protein>
<dbReference type="HOGENOM" id="CLU_1902014_0_0_2"/>
<sequence length="133" mass="15880">MRRLIDASAAVLSAVLSPLLKRRGREPLIYRLLREEERRFKREWRRPLRITEKFKPGWRDQEAWRLAKMCKNADSCYPRIRYLLYKHGRAVVEWLNSLSHRRVDIDAAVRVAVKYSLKSRQVEDCVKLGLCEV</sequence>
<proteinExistence type="predicted"/>
<dbReference type="STRING" id="410359.Pcal_0755"/>
<dbReference type="GeneID" id="4908944"/>